<dbReference type="EMBL" id="CP054698">
    <property type="protein sequence ID" value="QMS91190.1"/>
    <property type="molecule type" value="Genomic_DNA"/>
</dbReference>
<dbReference type="AlphaFoldDB" id="A0A7D7LGP2"/>
<accession>A0A7D7LGP2</accession>
<sequence>MSNVLFTELSNEQQEIVAGGVDFQLDVSFFAGEENILNGDSSSDPHGSAADSNGGSTEIKTGGLAFLGLGAHDIPDISKVYTY</sequence>
<dbReference type="RefSeq" id="WP_181928845.1">
    <property type="nucleotide sequence ID" value="NZ_CP054698.1"/>
</dbReference>
<dbReference type="NCBIfam" id="NF038167">
    <property type="entry name" value="cyan_ocin_like"/>
    <property type="match status" value="1"/>
</dbReference>
<dbReference type="Proteomes" id="UP000514713">
    <property type="component" value="Chromosome"/>
</dbReference>
<gene>
    <name evidence="1" type="ORF">HUN01_27705</name>
</gene>
<reference evidence="2" key="1">
    <citation type="submission" date="2020-06" db="EMBL/GenBank/DDBJ databases">
        <title>Nostoc edaphicum CCNP1411 genome.</title>
        <authorList>
            <person name="Fidor A."/>
            <person name="Grabski M."/>
            <person name="Gawor J."/>
            <person name="Gromadka R."/>
            <person name="Wegrzyn G."/>
            <person name="Mazur-Marzec H."/>
        </authorList>
    </citation>
    <scope>NUCLEOTIDE SEQUENCE [LARGE SCALE GENOMIC DNA]</scope>
    <source>
        <strain evidence="2">CCNP1411</strain>
    </source>
</reference>
<dbReference type="InterPro" id="IPR049891">
    <property type="entry name" value="CTB"/>
</dbReference>
<evidence type="ECO:0000313" key="2">
    <source>
        <dbReference type="Proteomes" id="UP000514713"/>
    </source>
</evidence>
<keyword evidence="2" id="KW-1185">Reference proteome</keyword>
<protein>
    <recommendedName>
        <fullName evidence="3">Bacteriocin</fullName>
    </recommendedName>
</protein>
<evidence type="ECO:0000313" key="1">
    <source>
        <dbReference type="EMBL" id="QMS91190.1"/>
    </source>
</evidence>
<evidence type="ECO:0008006" key="3">
    <source>
        <dbReference type="Google" id="ProtNLM"/>
    </source>
</evidence>
<proteinExistence type="predicted"/>
<name>A0A7D7LGP2_9NOSO</name>
<dbReference type="KEGG" id="ned:HUN01_27705"/>
<organism evidence="1 2">
    <name type="scientific">Nostoc edaphicum CCNP1411</name>
    <dbReference type="NCBI Taxonomy" id="1472755"/>
    <lineage>
        <taxon>Bacteria</taxon>
        <taxon>Bacillati</taxon>
        <taxon>Cyanobacteriota</taxon>
        <taxon>Cyanophyceae</taxon>
        <taxon>Nostocales</taxon>
        <taxon>Nostocaceae</taxon>
        <taxon>Nostoc</taxon>
    </lineage>
</organism>